<dbReference type="InterPro" id="IPR027417">
    <property type="entry name" value="P-loop_NTPase"/>
</dbReference>
<keyword evidence="1" id="KW-0175">Coiled coil</keyword>
<proteinExistence type="predicted"/>
<dbReference type="RefSeq" id="WP_094278943.1">
    <property type="nucleotide sequence ID" value="NZ_NQJF01000010.1"/>
</dbReference>
<dbReference type="SUPFAM" id="SSF52540">
    <property type="entry name" value="P-loop containing nucleoside triphosphate hydrolases"/>
    <property type="match status" value="1"/>
</dbReference>
<dbReference type="GO" id="GO:0006302">
    <property type="term" value="P:double-strand break repair"/>
    <property type="evidence" value="ECO:0007669"/>
    <property type="project" value="InterPro"/>
</dbReference>
<dbReference type="EMBL" id="SODO01000008">
    <property type="protein sequence ID" value="TDW58461.1"/>
    <property type="molecule type" value="Genomic_DNA"/>
</dbReference>
<dbReference type="AlphaFoldDB" id="A0A235CH83"/>
<comment type="caution">
    <text evidence="2">The sequence shown here is derived from an EMBL/GenBank/DDBJ whole genome shotgun (WGS) entry which is preliminary data.</text>
</comment>
<feature type="coiled-coil region" evidence="1">
    <location>
        <begin position="807"/>
        <end position="894"/>
    </location>
</feature>
<dbReference type="PANTHER" id="PTHR32114">
    <property type="entry name" value="ABC TRANSPORTER ABCH.3"/>
    <property type="match status" value="1"/>
</dbReference>
<feature type="coiled-coil region" evidence="1">
    <location>
        <begin position="375"/>
        <end position="436"/>
    </location>
</feature>
<dbReference type="GO" id="GO:0004527">
    <property type="term" value="F:exonuclease activity"/>
    <property type="evidence" value="ECO:0007669"/>
    <property type="project" value="UniProtKB-KW"/>
</dbReference>
<feature type="coiled-coil region" evidence="1">
    <location>
        <begin position="566"/>
        <end position="719"/>
    </location>
</feature>
<dbReference type="PANTHER" id="PTHR32114:SF2">
    <property type="entry name" value="ABC TRANSPORTER ABCH.3"/>
    <property type="match status" value="1"/>
</dbReference>
<dbReference type="Pfam" id="PF13558">
    <property type="entry name" value="SbcC_Walker_B"/>
    <property type="match status" value="1"/>
</dbReference>
<name>A0A235CH83_9GAMM</name>
<dbReference type="GO" id="GO:0016887">
    <property type="term" value="F:ATP hydrolysis activity"/>
    <property type="evidence" value="ECO:0007669"/>
    <property type="project" value="InterPro"/>
</dbReference>
<dbReference type="Pfam" id="PF13555">
    <property type="entry name" value="AAA_29"/>
    <property type="match status" value="1"/>
</dbReference>
<keyword evidence="3" id="KW-0540">Nuclease</keyword>
<accession>A0A235CH83</accession>
<dbReference type="NCBIfam" id="NF007600">
    <property type="entry name" value="PRK10246.1"/>
    <property type="match status" value="1"/>
</dbReference>
<organism evidence="2 4">
    <name type="scientific">Oceanimonas baumannii</name>
    <dbReference type="NCBI Taxonomy" id="129578"/>
    <lineage>
        <taxon>Bacteria</taxon>
        <taxon>Pseudomonadati</taxon>
        <taxon>Pseudomonadota</taxon>
        <taxon>Gammaproteobacteria</taxon>
        <taxon>Aeromonadales</taxon>
        <taxon>Aeromonadaceae</taxon>
        <taxon>Oceanimonas</taxon>
    </lineage>
</organism>
<reference evidence="3 5" key="2">
    <citation type="submission" date="2019-03" db="EMBL/GenBank/DDBJ databases">
        <title>Genomic Encyclopedia of Archaeal and Bacterial Type Strains, Phase II (KMG-II): from individual species to whole genera.</title>
        <authorList>
            <person name="Goeker M."/>
        </authorList>
    </citation>
    <scope>NUCLEOTIDE SEQUENCE [LARGE SCALE GENOMIC DNA]</scope>
    <source>
        <strain evidence="3 5">DSM 15594</strain>
    </source>
</reference>
<feature type="coiled-coil region" evidence="1">
    <location>
        <begin position="748"/>
        <end position="779"/>
    </location>
</feature>
<gene>
    <name evidence="2" type="ORF">B6S09_13090</name>
    <name evidence="3" type="ORF">LY04_02237</name>
</gene>
<dbReference type="OrthoDB" id="9795626at2"/>
<reference evidence="2 4" key="1">
    <citation type="submission" date="2017-08" db="EMBL/GenBank/DDBJ databases">
        <title>Draft Genome Sequence of the Marine Bacterium Oceanimonas baumannii ATCC 700832.</title>
        <authorList>
            <person name="Mcclelland W.D."/>
            <person name="Brennan M.A."/>
            <person name="Trachtenberg A.M."/>
            <person name="Maclea K.S."/>
        </authorList>
    </citation>
    <scope>NUCLEOTIDE SEQUENCE [LARGE SCALE GENOMIC DNA]</scope>
    <source>
        <strain evidence="2 4">ATCC 700832</strain>
    </source>
</reference>
<evidence type="ECO:0000313" key="4">
    <source>
        <dbReference type="Proteomes" id="UP000243640"/>
    </source>
</evidence>
<dbReference type="Proteomes" id="UP000243640">
    <property type="component" value="Unassembled WGS sequence"/>
</dbReference>
<dbReference type="EMBL" id="NQJF01000010">
    <property type="protein sequence ID" value="OYD23387.1"/>
    <property type="molecule type" value="Genomic_DNA"/>
</dbReference>
<evidence type="ECO:0000256" key="1">
    <source>
        <dbReference type="SAM" id="Coils"/>
    </source>
</evidence>
<protein>
    <submittedName>
        <fullName evidence="2">Chromosome segregation protein SMC</fullName>
    </submittedName>
    <submittedName>
        <fullName evidence="3">Exonuclease SbcC</fullName>
    </submittedName>
</protein>
<keyword evidence="5" id="KW-1185">Reference proteome</keyword>
<keyword evidence="3" id="KW-0269">Exonuclease</keyword>
<dbReference type="Gene3D" id="3.40.50.300">
    <property type="entry name" value="P-loop containing nucleotide triphosphate hydrolases"/>
    <property type="match status" value="2"/>
</dbReference>
<dbReference type="Proteomes" id="UP000295058">
    <property type="component" value="Unassembled WGS sequence"/>
</dbReference>
<evidence type="ECO:0000313" key="5">
    <source>
        <dbReference type="Proteomes" id="UP000295058"/>
    </source>
</evidence>
<sequence length="1132" mass="129525">MKILSLRLKNLNSLQGEWKIDFTCSPFADSGLFAITGPTGAGKTTLLDAICLALYHETPRMKTVSAGSNELMTRHTADCLAEVEFEVKGEGYRAFWSQRRARGKVDGKLQNPKVELAKRDGEILTDKINDKLKLTETLTGLDFGRFTKSMMLAQGGFAAFLHANANERAELLEELTGTDIYGRISQRVFEQTRDYRQALARQEAQLQGMALLGEEERRGIEQQREQAAREWAEGQQTLQHTRAALQLRHQWDKAGRQLATTRDEYRQAQAAVVEAAPEQHKLQQSEPAARLYPQWQQLQQYQNRLSALGEQHQQRTAELHDLTTRRHRCSWRGLSFSRQHQQSLLARDQTLEQQLQRLVQAMSANTAGERLGEQLAGWRADVKQLELLHQQAQKTDSQQRQNNQEQQQLAQQQQALLQQRQQAQQAEQQAEAQYCQQQQALAGILGEDSEPQLKARLQQLRRQQPDWLSLQQGEKRLRELHGEQQQEQQTLARLEPEWQQGEQQLAQVRDQYRVLNELVRDKTRLLEQENLIRSLEEHRAQLQPGEACPLCGSEFHPAIAAYQALDNSTAAELEQKRDELEKVKQQGTLLGNQQAERKAVLEQIRVRLQNLNKAMAQQTEQQTALLQRLMLDAGEWTQQLDERRQQLARLEQQSEQLDTVKTTLHQAEQARQAATVQTGELKHQQQLLEQQQQALVRVQQQLHDDMQAMERQRSEQAQQLVASTGQRPESWQGWLQQAEQRWHDWQQQQQAAIQLKEQRQQLATELNEAENRVRRWQQDWESLMQPPGEPVTADEPLAAAGEADSQLGSLKEEIQRQNALMEQEQQQLVVMKHELSNAEASWQQALVGSPFADEAAFLAAYLENDERQQLQARLQALQQAQVLAADRLAQAEQAWQQLDDAEPEPLEALQQREREQQQEDNVRQQQLGRLDERLEHDAAQRSRQQALLNDIEQHRHQLQRWDQLNSLIGSADGARYRRFAQGLTLEHLVYLANRRLERLHGRYRLARNNSADLELAVIDTWQADVTRDTQTLSGGESFLVSLALALALSDLVSSKTRIDSLFLDEGFGTLDADTLEVALDALDALNASGKMIGVISHIEALKERVPVQIKLSKGQGLGLSRLAPEFAFKGEV</sequence>
<evidence type="ECO:0000313" key="2">
    <source>
        <dbReference type="EMBL" id="OYD23387.1"/>
    </source>
</evidence>
<evidence type="ECO:0000313" key="3">
    <source>
        <dbReference type="EMBL" id="TDW58461.1"/>
    </source>
</evidence>
<keyword evidence="3" id="KW-0378">Hydrolase</keyword>